<gene>
    <name evidence="1" type="ORF">A9179_18575</name>
</gene>
<dbReference type="Proteomes" id="UP000744555">
    <property type="component" value="Unassembled WGS sequence"/>
</dbReference>
<organism evidence="1 2">
    <name type="scientific">Aquipseudomonas alcaligenes</name>
    <name type="common">Pseudomonas alcaligenes</name>
    <dbReference type="NCBI Taxonomy" id="43263"/>
    <lineage>
        <taxon>Bacteria</taxon>
        <taxon>Pseudomonadati</taxon>
        <taxon>Pseudomonadota</taxon>
        <taxon>Gammaproteobacteria</taxon>
        <taxon>Pseudomonadales</taxon>
        <taxon>Pseudomonadaceae</taxon>
        <taxon>Aquipseudomonas</taxon>
    </lineage>
</organism>
<dbReference type="Gene3D" id="6.10.280.50">
    <property type="match status" value="1"/>
</dbReference>
<evidence type="ECO:0000313" key="2">
    <source>
        <dbReference type="Proteomes" id="UP000744555"/>
    </source>
</evidence>
<dbReference type="Pfam" id="PF04325">
    <property type="entry name" value="DUF465"/>
    <property type="match status" value="1"/>
</dbReference>
<accession>A0ABR7S3Z0</accession>
<keyword evidence="2" id="KW-1185">Reference proteome</keyword>
<dbReference type="InterPro" id="IPR038444">
    <property type="entry name" value="DUF465_sf"/>
</dbReference>
<sequence>MPLEHHPLSREFPEYRQQLQTLHAEDAHFARLAQQYESLDKRIYEVEDGRESLNDLALHALKNERVALKDQIAECLRKANGKGG</sequence>
<dbReference type="RefSeq" id="WP_187807748.1">
    <property type="nucleotide sequence ID" value="NZ_LZEU01000001.1"/>
</dbReference>
<comment type="caution">
    <text evidence="1">The sequence shown here is derived from an EMBL/GenBank/DDBJ whole genome shotgun (WGS) entry which is preliminary data.</text>
</comment>
<evidence type="ECO:0000313" key="1">
    <source>
        <dbReference type="EMBL" id="MBC9252280.1"/>
    </source>
</evidence>
<dbReference type="EMBL" id="LZEU01000001">
    <property type="protein sequence ID" value="MBC9252280.1"/>
    <property type="molecule type" value="Genomic_DNA"/>
</dbReference>
<name>A0ABR7S3Z0_AQUAC</name>
<dbReference type="InterPro" id="IPR007420">
    <property type="entry name" value="DUF465"/>
</dbReference>
<reference evidence="1 2" key="1">
    <citation type="submission" date="2016-06" db="EMBL/GenBank/DDBJ databases">
        <authorList>
            <person name="Ramos C."/>
            <person name="Pintado A."/>
            <person name="Crespo-Gomez J.I."/>
        </authorList>
    </citation>
    <scope>NUCLEOTIDE SEQUENCE [LARGE SCALE GENOMIC DNA]</scope>
    <source>
        <strain evidence="1 2">AVO110</strain>
    </source>
</reference>
<protein>
    <submittedName>
        <fullName evidence="1">GTP-binding protein</fullName>
    </submittedName>
</protein>
<proteinExistence type="predicted"/>